<protein>
    <recommendedName>
        <fullName evidence="3">Metaxin glutathione S-transferase domain-containing protein</fullName>
    </recommendedName>
</protein>
<dbReference type="Proteomes" id="UP001163255">
    <property type="component" value="Chromosome"/>
</dbReference>
<organism evidence="1 2">
    <name type="scientific">Endozoicomonas euniceicola</name>
    <dbReference type="NCBI Taxonomy" id="1234143"/>
    <lineage>
        <taxon>Bacteria</taxon>
        <taxon>Pseudomonadati</taxon>
        <taxon>Pseudomonadota</taxon>
        <taxon>Gammaproteobacteria</taxon>
        <taxon>Oceanospirillales</taxon>
        <taxon>Endozoicomonadaceae</taxon>
        <taxon>Endozoicomonas</taxon>
    </lineage>
</organism>
<evidence type="ECO:0000313" key="2">
    <source>
        <dbReference type="Proteomes" id="UP001163255"/>
    </source>
</evidence>
<sequence>MIQLICDSFAKIPDHCPNHYQNKISLADTLMTAYAMMHLYRVKGRIPCDTYMHTILDPLDPKVMREPFRQLFAEAQREIVSE</sequence>
<reference evidence="1" key="1">
    <citation type="submission" date="2022-10" db="EMBL/GenBank/DDBJ databases">
        <title>Completed Genome Sequence of two octocoral isolated bacterium, Endozoicomonas euniceicola EF212T and Endozoicomonas gorgoniicola PS125T.</title>
        <authorList>
            <person name="Chiou Y.-J."/>
            <person name="Chen Y.-H."/>
        </authorList>
    </citation>
    <scope>NUCLEOTIDE SEQUENCE</scope>
    <source>
        <strain evidence="1">EF212</strain>
    </source>
</reference>
<evidence type="ECO:0008006" key="3">
    <source>
        <dbReference type="Google" id="ProtNLM"/>
    </source>
</evidence>
<accession>A0ABY6GN20</accession>
<keyword evidence="2" id="KW-1185">Reference proteome</keyword>
<gene>
    <name evidence="1" type="ORF">NX720_14525</name>
</gene>
<dbReference type="RefSeq" id="WP_262595526.1">
    <property type="nucleotide sequence ID" value="NZ_CP103300.1"/>
</dbReference>
<evidence type="ECO:0000313" key="1">
    <source>
        <dbReference type="EMBL" id="UYM14122.1"/>
    </source>
</evidence>
<dbReference type="EMBL" id="CP103300">
    <property type="protein sequence ID" value="UYM14122.1"/>
    <property type="molecule type" value="Genomic_DNA"/>
</dbReference>
<proteinExistence type="predicted"/>
<name>A0ABY6GN20_9GAMM</name>